<accession>A0ABU7LPK4</accession>
<keyword evidence="4" id="KW-1185">Reference proteome</keyword>
<protein>
    <submittedName>
        <fullName evidence="3">DUF5681 domain-containing protein</fullName>
    </submittedName>
</protein>
<feature type="compositionally biased region" description="Basic residues" evidence="1">
    <location>
        <begin position="13"/>
        <end position="33"/>
    </location>
</feature>
<organism evidence="3 4">
    <name type="scientific">Hyphobacterium lacteum</name>
    <dbReference type="NCBI Taxonomy" id="3116575"/>
    <lineage>
        <taxon>Bacteria</taxon>
        <taxon>Pseudomonadati</taxon>
        <taxon>Pseudomonadota</taxon>
        <taxon>Alphaproteobacteria</taxon>
        <taxon>Maricaulales</taxon>
        <taxon>Maricaulaceae</taxon>
        <taxon>Hyphobacterium</taxon>
    </lineage>
</organism>
<comment type="caution">
    <text evidence="3">The sequence shown here is derived from an EMBL/GenBank/DDBJ whole genome shotgun (WGS) entry which is preliminary data.</text>
</comment>
<reference evidence="3 4" key="1">
    <citation type="submission" date="2024-01" db="EMBL/GenBank/DDBJ databases">
        <title>Hyphobacterium bacterium isolated from marine sediment.</title>
        <authorList>
            <person name="Zhao S."/>
        </authorList>
    </citation>
    <scope>NUCLEOTIDE SEQUENCE [LARGE SCALE GENOMIC DNA]</scope>
    <source>
        <strain evidence="4">HN65</strain>
    </source>
</reference>
<dbReference type="EMBL" id="JAZDRP010000003">
    <property type="protein sequence ID" value="MEE2525844.1"/>
    <property type="molecule type" value="Genomic_DNA"/>
</dbReference>
<evidence type="ECO:0000259" key="2">
    <source>
        <dbReference type="Pfam" id="PF18932"/>
    </source>
</evidence>
<dbReference type="Pfam" id="PF18932">
    <property type="entry name" value="DUF5681"/>
    <property type="match status" value="1"/>
</dbReference>
<evidence type="ECO:0000313" key="3">
    <source>
        <dbReference type="EMBL" id="MEE2525844.1"/>
    </source>
</evidence>
<evidence type="ECO:0000313" key="4">
    <source>
        <dbReference type="Proteomes" id="UP001354971"/>
    </source>
</evidence>
<dbReference type="InterPro" id="IPR043736">
    <property type="entry name" value="DUF5681"/>
</dbReference>
<sequence length="130" mass="14260">MSDYDIGYGKPPKASRFKKGKSGNPKGRPKGRKNFSTILIAELSEKLTIKEAGKSKKLTKIEAVVKQLVTRAINGDARAMAELMRQIAAHWPEEALGSLHSLPPTEEDLELLEDFVRRSSNRGGGQIDGT</sequence>
<gene>
    <name evidence="3" type="ORF">V0U79_05655</name>
</gene>
<dbReference type="RefSeq" id="WP_330198507.1">
    <property type="nucleotide sequence ID" value="NZ_JAZDRP010000003.1"/>
</dbReference>
<evidence type="ECO:0000256" key="1">
    <source>
        <dbReference type="SAM" id="MobiDB-lite"/>
    </source>
</evidence>
<proteinExistence type="predicted"/>
<feature type="region of interest" description="Disordered" evidence="1">
    <location>
        <begin position="1"/>
        <end position="34"/>
    </location>
</feature>
<name>A0ABU7LPK4_9PROT</name>
<feature type="domain" description="DUF5681" evidence="2">
    <location>
        <begin position="13"/>
        <end position="89"/>
    </location>
</feature>
<dbReference type="Proteomes" id="UP001354971">
    <property type="component" value="Unassembled WGS sequence"/>
</dbReference>